<dbReference type="EMBL" id="MN740750">
    <property type="protein sequence ID" value="QHU10149.1"/>
    <property type="molecule type" value="Genomic_DNA"/>
</dbReference>
<keyword evidence="1" id="KW-0175">Coiled coil</keyword>
<organism evidence="2">
    <name type="scientific">viral metagenome</name>
    <dbReference type="NCBI Taxonomy" id="1070528"/>
    <lineage>
        <taxon>unclassified sequences</taxon>
        <taxon>metagenomes</taxon>
        <taxon>organismal metagenomes</taxon>
    </lineage>
</organism>
<evidence type="ECO:0000256" key="1">
    <source>
        <dbReference type="SAM" id="Coils"/>
    </source>
</evidence>
<dbReference type="AlphaFoldDB" id="A0A6C0JXB6"/>
<proteinExistence type="predicted"/>
<reference evidence="2" key="1">
    <citation type="journal article" date="2020" name="Nature">
        <title>Giant virus diversity and host interactions through global metagenomics.</title>
        <authorList>
            <person name="Schulz F."/>
            <person name="Roux S."/>
            <person name="Paez-Espino D."/>
            <person name="Jungbluth S."/>
            <person name="Walsh D.A."/>
            <person name="Denef V.J."/>
            <person name="McMahon K.D."/>
            <person name="Konstantinidis K.T."/>
            <person name="Eloe-Fadrosh E.A."/>
            <person name="Kyrpides N.C."/>
            <person name="Woyke T."/>
        </authorList>
    </citation>
    <scope>NUCLEOTIDE SEQUENCE</scope>
    <source>
        <strain evidence="2">GVMAG-S-1101164-67</strain>
    </source>
</reference>
<protein>
    <submittedName>
        <fullName evidence="2">Uncharacterized protein</fullName>
    </submittedName>
</protein>
<sequence length="235" mass="26852">MFMANQYITVENQTLLWKTIQRSPQFVNNTVSINREQWFSSIIKQFYENIKSPKMSMAELKTLNQQTIAYMVGDLKRIESMHIIPPTSPPPTSMNQLSFETPQTRMSMYNDQFNARQQEYTNMVKPPAPPIANFSEKVEDDAITNMDELLQQQMKQREYDIAQMRPPLPPISTVAEHVVSPKPSPIANSDVMAAIQELTKQLGELREEVKSLNARTFGVTNPNSVEIIEEPGVES</sequence>
<feature type="coiled-coil region" evidence="1">
    <location>
        <begin position="188"/>
        <end position="215"/>
    </location>
</feature>
<name>A0A6C0JXB6_9ZZZZ</name>
<accession>A0A6C0JXB6</accession>
<evidence type="ECO:0000313" key="2">
    <source>
        <dbReference type="EMBL" id="QHU10149.1"/>
    </source>
</evidence>